<proteinExistence type="inferred from homology"/>
<sequence>MWQAISQQLSDTLLFNFQITERTKVSGGDINDCYMISDGNERYFVKVNQREFLPKFEIEAENLRLLRETSTVYVPELVLIGKTKECSFIILNYLPTKPLDTGNNSFDFGVQLAQLHKWGEQKEFGCDQDNYIGSTLQPNPWHKKWGRFFSEQRIGFQLQLLKEKGIEFGDIDDIVDVVNMRLAGHNPRPSLLHGDLWNGNVANSAFGPICYDPACYWGDHECDLALTELFEGFPKEFYEGYQSVNPLDVGYTDRKDIYNLYHLLNHCNQFGGEYLAQTEACIQKIQAV</sequence>
<dbReference type="GeneID" id="72396058"/>
<comment type="similarity">
    <text evidence="1 2">Belongs to the fructosamine kinase family.</text>
</comment>
<dbReference type="InterPro" id="IPR016477">
    <property type="entry name" value="Fructo-/Ketosamine-3-kinase"/>
</dbReference>
<dbReference type="PANTHER" id="PTHR12149:SF8">
    <property type="entry name" value="PROTEIN-RIBULOSAMINE 3-KINASE"/>
    <property type="match status" value="1"/>
</dbReference>
<dbReference type="EMBL" id="JAUYVK010000003">
    <property type="protein sequence ID" value="MDP2488450.1"/>
    <property type="molecule type" value="Genomic_DNA"/>
</dbReference>
<reference evidence="4" key="2">
    <citation type="submission" date="2016-07" db="EMBL/GenBank/DDBJ databases">
        <authorList>
            <person name="Wan K."/>
            <person name="Booth B."/>
            <person name="Spirohn K."/>
            <person name="Hao T."/>
            <person name="Hu Y."/>
            <person name="Calderwood M."/>
            <person name="Hill D."/>
            <person name="Mohr S."/>
            <person name="Vidal M."/>
            <person name="Celniker S."/>
            <person name="Perrimon N."/>
        </authorList>
    </citation>
    <scope>NUCLEOTIDE SEQUENCE</scope>
    <source>
        <strain evidence="4">10N.286.54.F3</strain>
    </source>
</reference>
<keyword evidence="2 3" id="KW-0418">Kinase</keyword>
<reference evidence="5" key="1">
    <citation type="submission" date="2016-07" db="EMBL/GenBank/DDBJ databases">
        <title>Nontailed viruses are major unrecognized killers of bacteria in the ocean.</title>
        <authorList>
            <person name="Kauffman K."/>
            <person name="Hussain F."/>
            <person name="Yang J."/>
            <person name="Arevalo P."/>
            <person name="Brown J."/>
            <person name="Cutler M."/>
            <person name="Kelly L."/>
            <person name="Polz M.F."/>
        </authorList>
    </citation>
    <scope>NUCLEOTIDE SEQUENCE [LARGE SCALE GENOMIC DNA]</scope>
    <source>
        <strain evidence="5">10N.286.54.F3</strain>
    </source>
</reference>
<evidence type="ECO:0000313" key="3">
    <source>
        <dbReference type="EMBL" id="MDP2488450.1"/>
    </source>
</evidence>
<evidence type="ECO:0000313" key="5">
    <source>
        <dbReference type="Proteomes" id="UP000235405"/>
    </source>
</evidence>
<comment type="caution">
    <text evidence="4">The sequence shown here is derived from an EMBL/GenBank/DDBJ whole genome shotgun (WGS) entry which is preliminary data.</text>
</comment>
<name>A0A0N8GW29_VIBSP</name>
<dbReference type="InterPro" id="IPR011009">
    <property type="entry name" value="Kinase-like_dom_sf"/>
</dbReference>
<dbReference type="PIRSF" id="PIRSF006221">
    <property type="entry name" value="Ketosamine-3-kinase"/>
    <property type="match status" value="1"/>
</dbReference>
<evidence type="ECO:0000256" key="1">
    <source>
        <dbReference type="ARBA" id="ARBA00009460"/>
    </source>
</evidence>
<evidence type="ECO:0000313" key="4">
    <source>
        <dbReference type="EMBL" id="PMF19031.1"/>
    </source>
</evidence>
<reference evidence="4" key="3">
    <citation type="journal article" date="2018" name="Nature">
        <title>A major lineage of non-tailed dsDNA viruses as unrecognized killers of marine bacteria.</title>
        <authorList>
            <person name="Kauffman K.M."/>
            <person name="Hussain F.A."/>
            <person name="Yang J."/>
            <person name="Arevalo P."/>
            <person name="Brown J.M."/>
            <person name="Chang W.K."/>
            <person name="VanInsberghe D."/>
            <person name="Elsherbini J."/>
            <person name="Sharma R.S."/>
            <person name="Cutler M.B."/>
            <person name="Kelly L."/>
            <person name="Polz M.F."/>
        </authorList>
    </citation>
    <scope>NUCLEOTIDE SEQUENCE</scope>
    <source>
        <strain evidence="4">10N.286.54.F3</strain>
    </source>
</reference>
<dbReference type="GO" id="GO:0016301">
    <property type="term" value="F:kinase activity"/>
    <property type="evidence" value="ECO:0007669"/>
    <property type="project" value="UniProtKB-UniRule"/>
</dbReference>
<reference evidence="3" key="4">
    <citation type="submission" date="2023-07" db="EMBL/GenBank/DDBJ databases">
        <title>Genome content predicts the carbon catabolic preferences of heterotrophic bacteria.</title>
        <authorList>
            <person name="Gralka M."/>
        </authorList>
    </citation>
    <scope>NUCLEOTIDE SEQUENCE</scope>
    <source>
        <strain evidence="3">6E03</strain>
    </source>
</reference>
<dbReference type="Gene3D" id="3.30.200.20">
    <property type="entry name" value="Phosphorylase Kinase, domain 1"/>
    <property type="match status" value="1"/>
</dbReference>
<evidence type="ECO:0000256" key="2">
    <source>
        <dbReference type="PIRNR" id="PIRNR006221"/>
    </source>
</evidence>
<organism evidence="4 5">
    <name type="scientific">Vibrio splendidus</name>
    <dbReference type="NCBI Taxonomy" id="29497"/>
    <lineage>
        <taxon>Bacteria</taxon>
        <taxon>Pseudomonadati</taxon>
        <taxon>Pseudomonadota</taxon>
        <taxon>Gammaproteobacteria</taxon>
        <taxon>Vibrionales</taxon>
        <taxon>Vibrionaceae</taxon>
        <taxon>Vibrio</taxon>
    </lineage>
</organism>
<protein>
    <submittedName>
        <fullName evidence="3">Fructosamine kinase family protein</fullName>
    </submittedName>
</protein>
<accession>A0A0N8GW29</accession>
<gene>
    <name evidence="4" type="ORF">BCV19_14320</name>
    <name evidence="3" type="ORF">Q8W38_03825</name>
</gene>
<dbReference type="Gene3D" id="3.90.1200.10">
    <property type="match status" value="1"/>
</dbReference>
<dbReference type="SUPFAM" id="SSF56112">
    <property type="entry name" value="Protein kinase-like (PK-like)"/>
    <property type="match status" value="1"/>
</dbReference>
<dbReference type="Pfam" id="PF03881">
    <property type="entry name" value="Fructosamin_kin"/>
    <property type="match status" value="1"/>
</dbReference>
<dbReference type="PANTHER" id="PTHR12149">
    <property type="entry name" value="FRUCTOSAMINE 3 KINASE-RELATED PROTEIN"/>
    <property type="match status" value="1"/>
</dbReference>
<accession>A0A1C3IZA4</accession>
<dbReference type="EMBL" id="MCSW01000196">
    <property type="protein sequence ID" value="PMF19031.1"/>
    <property type="molecule type" value="Genomic_DNA"/>
</dbReference>
<dbReference type="RefSeq" id="WP_004733788.1">
    <property type="nucleotide sequence ID" value="NZ_AP025508.1"/>
</dbReference>
<keyword evidence="2" id="KW-0808">Transferase</keyword>
<dbReference type="AlphaFoldDB" id="A0A0N8GW29"/>
<dbReference type="Proteomes" id="UP000235405">
    <property type="component" value="Unassembled WGS sequence"/>
</dbReference>
<dbReference type="Proteomes" id="UP001177883">
    <property type="component" value="Unassembled WGS sequence"/>
</dbReference>